<dbReference type="PANTHER" id="PTHR12992">
    <property type="entry name" value="NUDIX HYDROLASE"/>
    <property type="match status" value="1"/>
</dbReference>
<dbReference type="RefSeq" id="WP_218931466.1">
    <property type="nucleotide sequence ID" value="NZ_JACAOA010000023.1"/>
</dbReference>
<proteinExistence type="predicted"/>
<dbReference type="PROSITE" id="PS00893">
    <property type="entry name" value="NUDIX_BOX"/>
    <property type="match status" value="1"/>
</dbReference>
<evidence type="ECO:0000256" key="5">
    <source>
        <dbReference type="ARBA" id="ARBA00022842"/>
    </source>
</evidence>
<sequence>MKKIRQIIQHYDAKALGVQRGYAVLLPLIKIKDEWHVLYEVRSKHISQPGETSFPGGRIETDESPEEAAVRETMEELNIQRENISVYGEIDYIIAANRIIYCYVGEITGVAFEDIYPNIEVERLFTIPLDHLMENKPTLYQLSFEYTQNQGKEVNQEFPFHLINQGEKYPFNEVKQKIPFYHFPDEVLWGFTANFTDRFIQIIKDGQ</sequence>
<gene>
    <name evidence="8" type="ORF">HW423_08275</name>
</gene>
<keyword evidence="6" id="KW-0464">Manganese</keyword>
<keyword evidence="4" id="KW-0378">Hydrolase</keyword>
<dbReference type="Pfam" id="PF00293">
    <property type="entry name" value="NUDIX"/>
    <property type="match status" value="1"/>
</dbReference>
<dbReference type="SUPFAM" id="SSF55811">
    <property type="entry name" value="Nudix"/>
    <property type="match status" value="1"/>
</dbReference>
<dbReference type="Proteomes" id="UP000571018">
    <property type="component" value="Unassembled WGS sequence"/>
</dbReference>
<dbReference type="InterPro" id="IPR015797">
    <property type="entry name" value="NUDIX_hydrolase-like_dom_sf"/>
</dbReference>
<evidence type="ECO:0000256" key="3">
    <source>
        <dbReference type="ARBA" id="ARBA00022723"/>
    </source>
</evidence>
<evidence type="ECO:0000313" key="8">
    <source>
        <dbReference type="EMBL" id="MBA5729780.1"/>
    </source>
</evidence>
<feature type="domain" description="Nudix hydrolase" evidence="7">
    <location>
        <begin position="19"/>
        <end position="152"/>
    </location>
</feature>
<accession>A0A839A7K9</accession>
<keyword evidence="5" id="KW-0460">Magnesium</keyword>
<name>A0A839A7K9_9LACT</name>
<dbReference type="EMBL" id="JACAOA010000023">
    <property type="protein sequence ID" value="MBA5729780.1"/>
    <property type="molecule type" value="Genomic_DNA"/>
</dbReference>
<dbReference type="GO" id="GO:0010945">
    <property type="term" value="F:coenzyme A diphosphatase activity"/>
    <property type="evidence" value="ECO:0007669"/>
    <property type="project" value="InterPro"/>
</dbReference>
<dbReference type="PANTHER" id="PTHR12992:SF11">
    <property type="entry name" value="MITOCHONDRIAL COENZYME A DIPHOSPHATASE NUDT8"/>
    <property type="match status" value="1"/>
</dbReference>
<protein>
    <submittedName>
        <fullName evidence="8">CoA pyrophosphatase</fullName>
    </submittedName>
</protein>
<evidence type="ECO:0000256" key="6">
    <source>
        <dbReference type="ARBA" id="ARBA00023211"/>
    </source>
</evidence>
<evidence type="ECO:0000259" key="7">
    <source>
        <dbReference type="PROSITE" id="PS51462"/>
    </source>
</evidence>
<dbReference type="GO" id="GO:0046872">
    <property type="term" value="F:metal ion binding"/>
    <property type="evidence" value="ECO:0007669"/>
    <property type="project" value="UniProtKB-KW"/>
</dbReference>
<keyword evidence="3" id="KW-0479">Metal-binding</keyword>
<comment type="caution">
    <text evidence="8">The sequence shown here is derived from an EMBL/GenBank/DDBJ whole genome shotgun (WGS) entry which is preliminary data.</text>
</comment>
<evidence type="ECO:0000256" key="2">
    <source>
        <dbReference type="ARBA" id="ARBA00001946"/>
    </source>
</evidence>
<dbReference type="InterPro" id="IPR000086">
    <property type="entry name" value="NUDIX_hydrolase_dom"/>
</dbReference>
<dbReference type="InterPro" id="IPR020084">
    <property type="entry name" value="NUDIX_hydrolase_CS"/>
</dbReference>
<comment type="cofactor">
    <cofactor evidence="2">
        <name>Mg(2+)</name>
        <dbReference type="ChEBI" id="CHEBI:18420"/>
    </cofactor>
</comment>
<dbReference type="PROSITE" id="PS51462">
    <property type="entry name" value="NUDIX"/>
    <property type="match status" value="1"/>
</dbReference>
<dbReference type="Gene3D" id="3.90.79.10">
    <property type="entry name" value="Nucleoside Triphosphate Pyrophosphohydrolase"/>
    <property type="match status" value="1"/>
</dbReference>
<evidence type="ECO:0000313" key="9">
    <source>
        <dbReference type="Proteomes" id="UP000571018"/>
    </source>
</evidence>
<comment type="cofactor">
    <cofactor evidence="1">
        <name>Mn(2+)</name>
        <dbReference type="ChEBI" id="CHEBI:29035"/>
    </cofactor>
</comment>
<organism evidence="8 9">
    <name type="scientific">Ruoffia halotolerans</name>
    <dbReference type="NCBI Taxonomy" id="2748684"/>
    <lineage>
        <taxon>Bacteria</taxon>
        <taxon>Bacillati</taxon>
        <taxon>Bacillota</taxon>
        <taxon>Bacilli</taxon>
        <taxon>Lactobacillales</taxon>
        <taxon>Aerococcaceae</taxon>
        <taxon>Ruoffia</taxon>
    </lineage>
</organism>
<evidence type="ECO:0000256" key="1">
    <source>
        <dbReference type="ARBA" id="ARBA00001936"/>
    </source>
</evidence>
<reference evidence="8 9" key="1">
    <citation type="submission" date="2020-06" db="EMBL/GenBank/DDBJ databases">
        <title>Reclassification of Facklamia ignava, Facklamia soureckii and Facklami tabacinasalis as Falseniella iganva gen. nov., comb. nov., Hutsoniella ignava gen. nov., comb. nov., and Ruoffia tabacinasalis gen. nov., comb. nov and description of Ruoffia haltotolerans sp. nov., isolated from hypersaline Inland Sea of Qatar.</title>
        <authorList>
            <person name="Fotedar R."/>
            <person name="Sankaranarayanan K."/>
            <person name="Lawson P."/>
            <person name="Caldwell M."/>
            <person name="Zeyara A."/>
            <person name="Al Malki A."/>
            <person name="Ali M."/>
        </authorList>
    </citation>
    <scope>NUCLEOTIDE SEQUENCE [LARGE SCALE GENOMIC DNA]</scope>
    <source>
        <strain evidence="8 9">INB8</strain>
    </source>
</reference>
<dbReference type="AlphaFoldDB" id="A0A839A7K9"/>
<dbReference type="InterPro" id="IPR045121">
    <property type="entry name" value="CoAse"/>
</dbReference>
<keyword evidence="9" id="KW-1185">Reference proteome</keyword>
<dbReference type="CDD" id="cd03426">
    <property type="entry name" value="NUDIX_CoAse_Nudt7"/>
    <property type="match status" value="1"/>
</dbReference>
<evidence type="ECO:0000256" key="4">
    <source>
        <dbReference type="ARBA" id="ARBA00022801"/>
    </source>
</evidence>